<gene>
    <name evidence="1" type="ORF">FHY56_00240</name>
</gene>
<dbReference type="Pfam" id="PF05035">
    <property type="entry name" value="DGOK"/>
    <property type="match status" value="1"/>
</dbReference>
<evidence type="ECO:0000313" key="1">
    <source>
        <dbReference type="EMBL" id="TPF76841.1"/>
    </source>
</evidence>
<reference evidence="1 2" key="1">
    <citation type="journal article" date="2003" name="Int. J. Syst. Evol. Microbiol.">
        <title>Towards a standardized format for the description of a novel species (of an established genus): Ochrobactrum gallinifaecis sp. nov.</title>
        <authorList>
            <person name="Kampfer P."/>
            <person name="Buczolits S."/>
            <person name="Albrecht A."/>
            <person name="Busse H.J."/>
            <person name="Stackebrandt E."/>
        </authorList>
    </citation>
    <scope>NUCLEOTIDE SEQUENCE [LARGE SCALE GENOMIC DNA]</scope>
    <source>
        <strain evidence="1 2">ISO 196</strain>
    </source>
</reference>
<proteinExistence type="predicted"/>
<dbReference type="InterPro" id="IPR042258">
    <property type="entry name" value="DGOK_N"/>
</dbReference>
<accession>A0A502BT58</accession>
<dbReference type="AlphaFoldDB" id="A0A502BT58"/>
<protein>
    <submittedName>
        <fullName evidence="1">2-dehydro-3-deoxygalactonokinase</fullName>
    </submittedName>
</protein>
<name>A0A502BT58_9HYPH</name>
<dbReference type="Gene3D" id="3.30.420.310">
    <property type="entry name" value="2-keto-3-deoxy-galactonokinase, C-terminal domain"/>
    <property type="match status" value="1"/>
</dbReference>
<keyword evidence="2" id="KW-1185">Reference proteome</keyword>
<dbReference type="OrthoDB" id="256574at2"/>
<evidence type="ECO:0000313" key="2">
    <source>
        <dbReference type="Proteomes" id="UP000315388"/>
    </source>
</evidence>
<dbReference type="RefSeq" id="WP_140903183.1">
    <property type="nucleotide sequence ID" value="NZ_JBHTMD010000017.1"/>
</dbReference>
<dbReference type="Gene3D" id="3.30.420.300">
    <property type="entry name" value="2-keto-3-deoxy-galactonokinase, substrate binding domain"/>
    <property type="match status" value="1"/>
</dbReference>
<dbReference type="InterPro" id="IPR042257">
    <property type="entry name" value="DGOK_C"/>
</dbReference>
<dbReference type="EMBL" id="VEWJ01000001">
    <property type="protein sequence ID" value="TPF76841.1"/>
    <property type="molecule type" value="Genomic_DNA"/>
</dbReference>
<dbReference type="Proteomes" id="UP000315388">
    <property type="component" value="Unassembled WGS sequence"/>
</dbReference>
<organism evidence="1 2">
    <name type="scientific">Brucella gallinifaecis</name>
    <dbReference type="NCBI Taxonomy" id="215590"/>
    <lineage>
        <taxon>Bacteria</taxon>
        <taxon>Pseudomonadati</taxon>
        <taxon>Pseudomonadota</taxon>
        <taxon>Alphaproteobacteria</taxon>
        <taxon>Hyphomicrobiales</taxon>
        <taxon>Brucellaceae</taxon>
        <taxon>Brucella/Ochrobactrum group</taxon>
        <taxon>Brucella</taxon>
    </lineage>
</organism>
<dbReference type="CDD" id="cd24012">
    <property type="entry name" value="ASKHA_NBD_KDGal-kinase"/>
    <property type="match status" value="1"/>
</dbReference>
<dbReference type="GO" id="GO:0008671">
    <property type="term" value="F:2-dehydro-3-deoxygalactonokinase activity"/>
    <property type="evidence" value="ECO:0007669"/>
    <property type="project" value="InterPro"/>
</dbReference>
<dbReference type="GO" id="GO:0034194">
    <property type="term" value="P:D-galactonate catabolic process"/>
    <property type="evidence" value="ECO:0007669"/>
    <property type="project" value="InterPro"/>
</dbReference>
<dbReference type="InterPro" id="IPR007729">
    <property type="entry name" value="DGOK"/>
</dbReference>
<comment type="caution">
    <text evidence="1">The sequence shown here is derived from an EMBL/GenBank/DDBJ whole genome shotgun (WGS) entry which is preliminary data.</text>
</comment>
<keyword evidence="1" id="KW-0418">Kinase</keyword>
<keyword evidence="1" id="KW-0808">Transferase</keyword>
<sequence length="309" mass="33201">MIENKAQKLAFIGVDWGTSSFRAWLLSSAGHVMAESRSSEGMLYCADNGFAPVLAAHLEKLNAPAGLPVLICGMAGARQGWVEAPYLHTPTALGSLHFGSVMAPFLADVRILPGLAQTDKNRPDVMRGEETQLLGAIDVDFSGIVCIPGTHSKWVRIVDGVVKSFTTYMTGELFSVLSSHSILKHAIDREDAAVLKSSAFFAGVEMGLENPGSLTSSLFALRASQLLGFSERENGKDWLSGLIIGVEIADAVKEVSKNEHFILIGSGDLASLYAKAMQHADYQPVTKDAEAASRNGLHKAARNLWNMDK</sequence>